<dbReference type="GO" id="GO:0008270">
    <property type="term" value="F:zinc ion binding"/>
    <property type="evidence" value="ECO:0007669"/>
    <property type="project" value="UniProtKB-KW"/>
</dbReference>
<gene>
    <name evidence="4" type="ORF">CkaCkLH20_09163</name>
</gene>
<proteinExistence type="predicted"/>
<dbReference type="AlphaFoldDB" id="A0A9P6I041"/>
<organism evidence="4 5">
    <name type="scientific">Colletotrichum karsti</name>
    <dbReference type="NCBI Taxonomy" id="1095194"/>
    <lineage>
        <taxon>Eukaryota</taxon>
        <taxon>Fungi</taxon>
        <taxon>Dikarya</taxon>
        <taxon>Ascomycota</taxon>
        <taxon>Pezizomycotina</taxon>
        <taxon>Sordariomycetes</taxon>
        <taxon>Hypocreomycetidae</taxon>
        <taxon>Glomerellales</taxon>
        <taxon>Glomerellaceae</taxon>
        <taxon>Colletotrichum</taxon>
        <taxon>Colletotrichum boninense species complex</taxon>
    </lineage>
</organism>
<dbReference type="OrthoDB" id="4811284at2759"/>
<evidence type="ECO:0000256" key="1">
    <source>
        <dbReference type="PROSITE-ProRule" id="PRU00042"/>
    </source>
</evidence>
<keyword evidence="1" id="KW-0863">Zinc-finger</keyword>
<evidence type="ECO:0000259" key="3">
    <source>
        <dbReference type="PROSITE" id="PS50157"/>
    </source>
</evidence>
<keyword evidence="5" id="KW-1185">Reference proteome</keyword>
<name>A0A9P6I041_9PEZI</name>
<accession>A0A9P6I041</accession>
<evidence type="ECO:0000313" key="5">
    <source>
        <dbReference type="Proteomes" id="UP000781932"/>
    </source>
</evidence>
<dbReference type="Proteomes" id="UP000781932">
    <property type="component" value="Unassembled WGS sequence"/>
</dbReference>
<reference evidence="4" key="1">
    <citation type="submission" date="2020-03" db="EMBL/GenBank/DDBJ databases">
        <authorList>
            <person name="He L."/>
        </authorList>
    </citation>
    <scope>NUCLEOTIDE SEQUENCE</scope>
    <source>
        <strain evidence="4">CkLH20</strain>
    </source>
</reference>
<feature type="domain" description="C2H2-type" evidence="3">
    <location>
        <begin position="50"/>
        <end position="80"/>
    </location>
</feature>
<evidence type="ECO:0000256" key="2">
    <source>
        <dbReference type="SAM" id="MobiDB-lite"/>
    </source>
</evidence>
<feature type="region of interest" description="Disordered" evidence="2">
    <location>
        <begin position="1"/>
        <end position="25"/>
    </location>
</feature>
<dbReference type="PROSITE" id="PS50157">
    <property type="entry name" value="ZINC_FINGER_C2H2_2"/>
    <property type="match status" value="1"/>
</dbReference>
<sequence>MPSKLETAVTNALNQAQTASGKSKDDVMKMANSIAGKYLKKNGIETTTIHRCEVSGYSRSYENRSSLLRHYKKDHPGQSPEDEA</sequence>
<keyword evidence="1" id="KW-0479">Metal-binding</keyword>
<dbReference type="GeneID" id="62164952"/>
<dbReference type="EMBL" id="JAATWM020000032">
    <property type="protein sequence ID" value="KAF9873350.1"/>
    <property type="molecule type" value="Genomic_DNA"/>
</dbReference>
<reference evidence="4" key="2">
    <citation type="submission" date="2020-11" db="EMBL/GenBank/DDBJ databases">
        <title>Whole genome sequencing of Colletotrichum sp.</title>
        <authorList>
            <person name="Li H."/>
        </authorList>
    </citation>
    <scope>NUCLEOTIDE SEQUENCE</scope>
    <source>
        <strain evidence="4">CkLH20</strain>
    </source>
</reference>
<feature type="compositionally biased region" description="Polar residues" evidence="2">
    <location>
        <begin position="8"/>
        <end position="21"/>
    </location>
</feature>
<dbReference type="InterPro" id="IPR013087">
    <property type="entry name" value="Znf_C2H2_type"/>
</dbReference>
<comment type="caution">
    <text evidence="4">The sequence shown here is derived from an EMBL/GenBank/DDBJ whole genome shotgun (WGS) entry which is preliminary data.</text>
</comment>
<evidence type="ECO:0000313" key="4">
    <source>
        <dbReference type="EMBL" id="KAF9873350.1"/>
    </source>
</evidence>
<protein>
    <recommendedName>
        <fullName evidence="3">C2H2-type domain-containing protein</fullName>
    </recommendedName>
</protein>
<dbReference type="RefSeq" id="XP_038742811.1">
    <property type="nucleotide sequence ID" value="XM_038891878.1"/>
</dbReference>
<keyword evidence="1" id="KW-0862">Zinc</keyword>